<evidence type="ECO:0000313" key="2">
    <source>
        <dbReference type="Proteomes" id="UP001059617"/>
    </source>
</evidence>
<reference evidence="1" key="1">
    <citation type="submission" date="2021-04" db="EMBL/GenBank/DDBJ databases">
        <authorList>
            <person name="Hartkoorn R.C."/>
            <person name="Beaudoing E."/>
            <person name="Hot D."/>
        </authorList>
    </citation>
    <scope>NUCLEOTIDE SEQUENCE</scope>
    <source>
        <strain evidence="1">NRRL B-16292</strain>
    </source>
</reference>
<proteinExistence type="predicted"/>
<name>A0ABY5W833_9ACTN</name>
<dbReference type="EMBL" id="CP073720">
    <property type="protein sequence ID" value="UWP84221.1"/>
    <property type="molecule type" value="Genomic_DNA"/>
</dbReference>
<accession>A0ABY5W833</accession>
<dbReference type="RefSeq" id="WP_259862052.1">
    <property type="nucleotide sequence ID" value="NZ_BAAAST010000099.1"/>
</dbReference>
<keyword evidence="2" id="KW-1185">Reference proteome</keyword>
<sequence>MAAQRTIAARAVRQESEVLLRQLEAYLGALRTGRSAADVDRAERVAAALRRLIADTAGASAADRARVRAAVHYFVYQGPARGGARLALLTGGRVAADRRRAGDERVVNDLLRELGRPDLVVTE</sequence>
<organism evidence="1 2">
    <name type="scientific">Dactylosporangium fulvum</name>
    <dbReference type="NCBI Taxonomy" id="53359"/>
    <lineage>
        <taxon>Bacteria</taxon>
        <taxon>Bacillati</taxon>
        <taxon>Actinomycetota</taxon>
        <taxon>Actinomycetes</taxon>
        <taxon>Micromonosporales</taxon>
        <taxon>Micromonosporaceae</taxon>
        <taxon>Dactylosporangium</taxon>
    </lineage>
</organism>
<reference evidence="1" key="2">
    <citation type="submission" date="2022-09" db="EMBL/GenBank/DDBJ databases">
        <title>Biosynthetic gene clusters of Dactylosporangioum fulvum.</title>
        <authorList>
            <person name="Caradec T."/>
        </authorList>
    </citation>
    <scope>NUCLEOTIDE SEQUENCE</scope>
    <source>
        <strain evidence="1">NRRL B-16292</strain>
    </source>
</reference>
<gene>
    <name evidence="1" type="ORF">Dfulv_08275</name>
</gene>
<dbReference type="Proteomes" id="UP001059617">
    <property type="component" value="Chromosome"/>
</dbReference>
<protein>
    <submittedName>
        <fullName evidence="1">Uncharacterized protein</fullName>
    </submittedName>
</protein>
<evidence type="ECO:0000313" key="1">
    <source>
        <dbReference type="EMBL" id="UWP84221.1"/>
    </source>
</evidence>